<evidence type="ECO:0000313" key="2">
    <source>
        <dbReference type="EMBL" id="OGM04191.1"/>
    </source>
</evidence>
<dbReference type="Gene3D" id="3.30.2310.20">
    <property type="entry name" value="RelE-like"/>
    <property type="match status" value="1"/>
</dbReference>
<protein>
    <recommendedName>
        <fullName evidence="4">Addiction module toxin RelE</fullName>
    </recommendedName>
</protein>
<dbReference type="InterPro" id="IPR035093">
    <property type="entry name" value="RelE/ParE_toxin_dom_sf"/>
</dbReference>
<evidence type="ECO:0000256" key="1">
    <source>
        <dbReference type="ARBA" id="ARBA00022649"/>
    </source>
</evidence>
<name>A0A1F7WMW3_9BACT</name>
<gene>
    <name evidence="2" type="ORF">A2112_00295</name>
</gene>
<reference evidence="2 3" key="1">
    <citation type="journal article" date="2016" name="Nat. Commun.">
        <title>Thousands of microbial genomes shed light on interconnected biogeochemical processes in an aquifer system.</title>
        <authorList>
            <person name="Anantharaman K."/>
            <person name="Brown C.T."/>
            <person name="Hug L.A."/>
            <person name="Sharon I."/>
            <person name="Castelle C.J."/>
            <person name="Probst A.J."/>
            <person name="Thomas B.C."/>
            <person name="Singh A."/>
            <person name="Wilkins M.J."/>
            <person name="Karaoz U."/>
            <person name="Brodie E.L."/>
            <person name="Williams K.H."/>
            <person name="Hubbard S.S."/>
            <person name="Banfield J.F."/>
        </authorList>
    </citation>
    <scope>NUCLEOTIDE SEQUENCE [LARGE SCALE GENOMIC DNA]</scope>
</reference>
<comment type="caution">
    <text evidence="2">The sequence shown here is derived from an EMBL/GenBank/DDBJ whole genome shotgun (WGS) entry which is preliminary data.</text>
</comment>
<keyword evidence="1" id="KW-1277">Toxin-antitoxin system</keyword>
<evidence type="ECO:0008006" key="4">
    <source>
        <dbReference type="Google" id="ProtNLM"/>
    </source>
</evidence>
<proteinExistence type="predicted"/>
<dbReference type="InterPro" id="IPR007712">
    <property type="entry name" value="RelE/ParE_toxin"/>
</dbReference>
<dbReference type="EMBL" id="MGFK01000018">
    <property type="protein sequence ID" value="OGM04191.1"/>
    <property type="molecule type" value="Genomic_DNA"/>
</dbReference>
<dbReference type="SUPFAM" id="SSF143011">
    <property type="entry name" value="RelE-like"/>
    <property type="match status" value="1"/>
</dbReference>
<dbReference type="Pfam" id="PF05016">
    <property type="entry name" value="ParE_toxin"/>
    <property type="match status" value="1"/>
</dbReference>
<dbReference type="AlphaFoldDB" id="A0A1F7WMW3"/>
<dbReference type="Proteomes" id="UP000177091">
    <property type="component" value="Unassembled WGS sequence"/>
</dbReference>
<organism evidence="2 3">
    <name type="scientific">Candidatus Woesebacteria bacterium GWA1_42_12</name>
    <dbReference type="NCBI Taxonomy" id="1802472"/>
    <lineage>
        <taxon>Bacteria</taxon>
        <taxon>Candidatus Woeseibacteriota</taxon>
    </lineage>
</organism>
<sequence>MRVIFSKEAQKQLSKLPPNEKRKITKKIRDLSSHPSFGKLLKGQLTGLRVARAWPYRIIYIVGEEEVSIVSILHRQGAYK</sequence>
<accession>A0A1F7WMW3</accession>
<evidence type="ECO:0000313" key="3">
    <source>
        <dbReference type="Proteomes" id="UP000177091"/>
    </source>
</evidence>